<evidence type="ECO:0000256" key="1">
    <source>
        <dbReference type="SAM" id="MobiDB-lite"/>
    </source>
</evidence>
<evidence type="ECO:0000313" key="3">
    <source>
        <dbReference type="Proteomes" id="UP001642720"/>
    </source>
</evidence>
<protein>
    <submittedName>
        <fullName evidence="2">Uncharacterized protein</fullName>
    </submittedName>
</protein>
<dbReference type="GeneID" id="300578217"/>
<proteinExistence type="predicted"/>
<dbReference type="Proteomes" id="UP001642720">
    <property type="component" value="Unassembled WGS sequence"/>
</dbReference>
<dbReference type="RefSeq" id="XP_073557852.1">
    <property type="nucleotide sequence ID" value="XM_073703767.1"/>
</dbReference>
<keyword evidence="3" id="KW-1185">Reference proteome</keyword>
<reference evidence="2 3" key="1">
    <citation type="submission" date="2018-01" db="EMBL/GenBank/DDBJ databases">
        <title>Genome characterization of the sugarcane-associated fungus Trichoderma ghanense CCMA-1212 and their application in lignocelulose bioconversion.</title>
        <authorList>
            <person name="Steindorff A.S."/>
            <person name="Mendes T.D."/>
            <person name="Vilela E.S.D."/>
            <person name="Rodrigues D.S."/>
            <person name="Formighieri E.F."/>
            <person name="Melo I.S."/>
            <person name="Favaro L.C.L."/>
        </authorList>
    </citation>
    <scope>NUCLEOTIDE SEQUENCE [LARGE SCALE GENOMIC DNA]</scope>
    <source>
        <strain evidence="2 3">CCMA-1212</strain>
    </source>
</reference>
<dbReference type="EMBL" id="PPTA01000008">
    <property type="protein sequence ID" value="TFB01651.1"/>
    <property type="molecule type" value="Genomic_DNA"/>
</dbReference>
<comment type="caution">
    <text evidence="2">The sequence shown here is derived from an EMBL/GenBank/DDBJ whole genome shotgun (WGS) entry which is preliminary data.</text>
</comment>
<name>A0ABY2H0K2_9HYPO</name>
<accession>A0ABY2H0K2</accession>
<evidence type="ECO:0000313" key="2">
    <source>
        <dbReference type="EMBL" id="TFB01651.1"/>
    </source>
</evidence>
<gene>
    <name evidence="2" type="ORF">CCMA1212_006553</name>
</gene>
<feature type="region of interest" description="Disordered" evidence="1">
    <location>
        <begin position="1"/>
        <end position="25"/>
    </location>
</feature>
<sequence length="63" mass="6777">MDRSRREDAGKLTPKGRGVGPKVFSMGPLPIRLQVGGGRVSCKDERCTWLKQKKSGKPPSGPG</sequence>
<organism evidence="2 3">
    <name type="scientific">Trichoderma ghanense</name>
    <dbReference type="NCBI Taxonomy" id="65468"/>
    <lineage>
        <taxon>Eukaryota</taxon>
        <taxon>Fungi</taxon>
        <taxon>Dikarya</taxon>
        <taxon>Ascomycota</taxon>
        <taxon>Pezizomycotina</taxon>
        <taxon>Sordariomycetes</taxon>
        <taxon>Hypocreomycetidae</taxon>
        <taxon>Hypocreales</taxon>
        <taxon>Hypocreaceae</taxon>
        <taxon>Trichoderma</taxon>
    </lineage>
</organism>
<feature type="compositionally biased region" description="Basic and acidic residues" evidence="1">
    <location>
        <begin position="1"/>
        <end position="10"/>
    </location>
</feature>